<evidence type="ECO:0000313" key="1">
    <source>
        <dbReference type="EMBL" id="CAG7901223.1"/>
    </source>
</evidence>
<protein>
    <submittedName>
        <fullName evidence="1">Uncharacterized protein</fullName>
    </submittedName>
</protein>
<dbReference type="Proteomes" id="UP000694005">
    <property type="component" value="Chromosome A07"/>
</dbReference>
<sequence>HEIHSGYEAKAWEDICIPTFHARPVRPIVPVVHPRMIHNNFIRDDSKELLLGSKTSLAISQTIHRDTYCRNFTKSRQYTVKSRN</sequence>
<dbReference type="AlphaFoldDB" id="A0A3P6AZI5"/>
<gene>
    <name evidence="2" type="ORF">BRAA07T28530Z</name>
    <name evidence="1" type="ORF">BRAPAZ1V2_A07P08670.2</name>
</gene>
<reference evidence="2" key="1">
    <citation type="submission" date="2018-11" db="EMBL/GenBank/DDBJ databases">
        <authorList>
            <consortium name="Genoscope - CEA"/>
            <person name="William W."/>
        </authorList>
    </citation>
    <scope>NUCLEOTIDE SEQUENCE</scope>
</reference>
<dbReference type="Gramene" id="A07p08670.2_BraZ1">
    <property type="protein sequence ID" value="A07p08670.2_BraZ1.CDS"/>
    <property type="gene ID" value="A07g08670.2_BraZ1"/>
</dbReference>
<evidence type="ECO:0000313" key="2">
    <source>
        <dbReference type="EMBL" id="VDC96457.1"/>
    </source>
</evidence>
<dbReference type="EMBL" id="LS974623">
    <property type="protein sequence ID" value="CAG7901223.1"/>
    <property type="molecule type" value="Genomic_DNA"/>
</dbReference>
<name>A0A3P6AZI5_BRACM</name>
<organism evidence="2">
    <name type="scientific">Brassica campestris</name>
    <name type="common">Field mustard</name>
    <dbReference type="NCBI Taxonomy" id="3711"/>
    <lineage>
        <taxon>Eukaryota</taxon>
        <taxon>Viridiplantae</taxon>
        <taxon>Streptophyta</taxon>
        <taxon>Embryophyta</taxon>
        <taxon>Tracheophyta</taxon>
        <taxon>Spermatophyta</taxon>
        <taxon>Magnoliopsida</taxon>
        <taxon>eudicotyledons</taxon>
        <taxon>Gunneridae</taxon>
        <taxon>Pentapetalae</taxon>
        <taxon>rosids</taxon>
        <taxon>malvids</taxon>
        <taxon>Brassicales</taxon>
        <taxon>Brassicaceae</taxon>
        <taxon>Brassiceae</taxon>
        <taxon>Brassica</taxon>
    </lineage>
</organism>
<feature type="non-terminal residue" evidence="2">
    <location>
        <position position="1"/>
    </location>
</feature>
<accession>A0A3P6AZI5</accession>
<dbReference type="EMBL" id="LR031574">
    <property type="protein sequence ID" value="VDC96457.1"/>
    <property type="molecule type" value="Genomic_DNA"/>
</dbReference>
<proteinExistence type="predicted"/>